<feature type="chain" id="PRO_5001826370" description="M23ase beta-sheet core domain-containing protein" evidence="1">
    <location>
        <begin position="21"/>
        <end position="516"/>
    </location>
</feature>
<keyword evidence="1" id="KW-0732">Signal</keyword>
<name>A0A087ML83_9GAMM</name>
<sequence length="516" mass="55984">MMRSLAFLALAALLAMPAQATRPDGGHALEDGDIADHVSAAMDARLAEETIANIARLRSEGRLPQARPKVAGLVWPLGPVDGAGTDLHGISNYVDLDAAYPNRVQDYTCGTRSYDTNSGYNHRGIDYFIWPFAWHLMDGGVVDVRAVAPGTLVGRGDGNNDRSCSLNAPDTANYAIILHADGTVARYLHFKTGSVTTRPIGSAIAAGEVIGKVGSSGISTGPHLHLEIRANETAGAAVIEPHTGACNNVASGWLDQRPYRDSKINQVSTHAAAPTLLGCPQVGVIQHNTDVPRYKDHFQPGDPITLLAAYRDQARGQVTQFRVLRPDQSVFTAWNFDSADQGAPSVYNASYWYWNNQLPANAPHGQWTFEATYQGETKRHFFRVGDTTTAIADMRGLIGAWFEPATSGQGFELQWINGNTALLFFYGHRDNGDNIFLVGQRDGAWDFGQEITFDLYETRGGRFNGLDPAAIQRPTWGQARITWVSCEVAVAELAGTDGTQVLNLERLGRTTGLDCN</sequence>
<dbReference type="PATRIC" id="fig|1121014.3.peg.52"/>
<dbReference type="PANTHER" id="PTHR21666">
    <property type="entry name" value="PEPTIDASE-RELATED"/>
    <property type="match status" value="1"/>
</dbReference>
<dbReference type="InterPro" id="IPR011055">
    <property type="entry name" value="Dup_hybrid_motif"/>
</dbReference>
<dbReference type="Proteomes" id="UP000029085">
    <property type="component" value="Unassembled WGS sequence"/>
</dbReference>
<organism evidence="3 4">
    <name type="scientific">Arenimonas donghaensis DSM 18148 = HO3-R19</name>
    <dbReference type="NCBI Taxonomy" id="1121014"/>
    <lineage>
        <taxon>Bacteria</taxon>
        <taxon>Pseudomonadati</taxon>
        <taxon>Pseudomonadota</taxon>
        <taxon>Gammaproteobacteria</taxon>
        <taxon>Lysobacterales</taxon>
        <taxon>Lysobacteraceae</taxon>
        <taxon>Arenimonas</taxon>
    </lineage>
</organism>
<proteinExistence type="predicted"/>
<comment type="caution">
    <text evidence="3">The sequence shown here is derived from an EMBL/GenBank/DDBJ whole genome shotgun (WGS) entry which is preliminary data.</text>
</comment>
<dbReference type="EMBL" id="AVCJ01000001">
    <property type="protein sequence ID" value="KFL37636.1"/>
    <property type="molecule type" value="Genomic_DNA"/>
</dbReference>
<dbReference type="STRING" id="1121014.N788_00270"/>
<reference evidence="3 4" key="2">
    <citation type="journal article" date="2015" name="Stand. Genomic Sci.">
        <title>High quality draft genomic sequence of Arenimonas donghaensis DSM 18148(T).</title>
        <authorList>
            <person name="Chen F."/>
            <person name="Wang H."/>
            <person name="Cao Y."/>
            <person name="Li X."/>
            <person name="Wang G."/>
        </authorList>
    </citation>
    <scope>NUCLEOTIDE SEQUENCE [LARGE SCALE GENOMIC DNA]</scope>
    <source>
        <strain evidence="3 4">HO3-R19</strain>
    </source>
</reference>
<accession>A0A087ML83</accession>
<evidence type="ECO:0000256" key="1">
    <source>
        <dbReference type="SAM" id="SignalP"/>
    </source>
</evidence>
<dbReference type="Pfam" id="PF01551">
    <property type="entry name" value="Peptidase_M23"/>
    <property type="match status" value="1"/>
</dbReference>
<dbReference type="RefSeq" id="WP_034219826.1">
    <property type="nucleotide sequence ID" value="NZ_AVCJ01000001.1"/>
</dbReference>
<evidence type="ECO:0000313" key="3">
    <source>
        <dbReference type="EMBL" id="KFL37636.1"/>
    </source>
</evidence>
<feature type="signal peptide" evidence="1">
    <location>
        <begin position="1"/>
        <end position="20"/>
    </location>
</feature>
<reference evidence="4" key="1">
    <citation type="submission" date="2013-08" db="EMBL/GenBank/DDBJ databases">
        <title>Genome sequencing of Arenimonas donghaensis.</title>
        <authorList>
            <person name="Chen F."/>
            <person name="Wang G."/>
        </authorList>
    </citation>
    <scope>NUCLEOTIDE SEQUENCE [LARGE SCALE GENOMIC DNA]</scope>
    <source>
        <strain evidence="4">HO3-R19</strain>
    </source>
</reference>
<dbReference type="InterPro" id="IPR016047">
    <property type="entry name" value="M23ase_b-sheet_dom"/>
</dbReference>
<dbReference type="CDD" id="cd12797">
    <property type="entry name" value="M23_peptidase"/>
    <property type="match status" value="1"/>
</dbReference>
<evidence type="ECO:0000259" key="2">
    <source>
        <dbReference type="Pfam" id="PF01551"/>
    </source>
</evidence>
<dbReference type="SUPFAM" id="SSF51261">
    <property type="entry name" value="Duplicated hybrid motif"/>
    <property type="match status" value="1"/>
</dbReference>
<keyword evidence="4" id="KW-1185">Reference proteome</keyword>
<dbReference type="Gene3D" id="2.70.70.10">
    <property type="entry name" value="Glucose Permease (Domain IIA)"/>
    <property type="match status" value="1"/>
</dbReference>
<dbReference type="InterPro" id="IPR050570">
    <property type="entry name" value="Cell_wall_metabolism_enzyme"/>
</dbReference>
<dbReference type="GO" id="GO:0004222">
    <property type="term" value="F:metalloendopeptidase activity"/>
    <property type="evidence" value="ECO:0007669"/>
    <property type="project" value="TreeGrafter"/>
</dbReference>
<evidence type="ECO:0000313" key="4">
    <source>
        <dbReference type="Proteomes" id="UP000029085"/>
    </source>
</evidence>
<dbReference type="OrthoDB" id="5489603at2"/>
<feature type="domain" description="M23ase beta-sheet core" evidence="2">
    <location>
        <begin position="143"/>
        <end position="233"/>
    </location>
</feature>
<protein>
    <recommendedName>
        <fullName evidence="2">M23ase beta-sheet core domain-containing protein</fullName>
    </recommendedName>
</protein>
<dbReference type="PANTHER" id="PTHR21666:SF270">
    <property type="entry name" value="MUREIN HYDROLASE ACTIVATOR ENVC"/>
    <property type="match status" value="1"/>
</dbReference>
<dbReference type="AlphaFoldDB" id="A0A087ML83"/>
<gene>
    <name evidence="3" type="ORF">N788_00270</name>
</gene>